<evidence type="ECO:0000256" key="1">
    <source>
        <dbReference type="NCBIfam" id="TIGR01796"/>
    </source>
</evidence>
<dbReference type="EMBL" id="CP020814">
    <property type="protein sequence ID" value="ARK30312.1"/>
    <property type="molecule type" value="Genomic_DNA"/>
</dbReference>
<evidence type="ECO:0000313" key="4">
    <source>
        <dbReference type="EMBL" id="ARK30312.1"/>
    </source>
</evidence>
<dbReference type="InterPro" id="IPR008243">
    <property type="entry name" value="Chorismate_mutase_AroH"/>
</dbReference>
<sequence>MLVRGIRGAITIEQNTDQEITEASKELVQILIEQNNIDPETVAQVLFTVTEDVTATFPAKVLREFPGWSFVPVVCAREIPVPGSLPMCIRVLLTVNTELKQDQIFHAYLRDAKKLRPDLTLTNE</sequence>
<dbReference type="EC" id="5.4.99.5" evidence="1 3"/>
<keyword evidence="3 4" id="KW-0413">Isomerase</keyword>
<dbReference type="NCBIfam" id="TIGR01796">
    <property type="entry name" value="CM_mono_aroH"/>
    <property type="match status" value="1"/>
</dbReference>
<dbReference type="PANTHER" id="PTHR21164:SF0">
    <property type="entry name" value="CHORISMATE MUTASE AROH"/>
    <property type="match status" value="1"/>
</dbReference>
<dbReference type="PIRSF" id="PIRSF005965">
    <property type="entry name" value="Chor_mut_AroH"/>
    <property type="match status" value="1"/>
</dbReference>
<protein>
    <recommendedName>
        <fullName evidence="1 3">chorismate mutase</fullName>
        <ecNumber evidence="1 3">5.4.99.5</ecNumber>
    </recommendedName>
</protein>
<dbReference type="Pfam" id="PF07736">
    <property type="entry name" value="CM_1"/>
    <property type="match status" value="1"/>
</dbReference>
<dbReference type="UniPathway" id="UPA00120">
    <property type="reaction ID" value="UER00203"/>
</dbReference>
<keyword evidence="5" id="KW-1185">Reference proteome</keyword>
<dbReference type="STRING" id="199441.BkAM31D_11010"/>
<organism evidence="4 5">
    <name type="scientific">Halalkalibacter krulwichiae</name>
    <dbReference type="NCBI Taxonomy" id="199441"/>
    <lineage>
        <taxon>Bacteria</taxon>
        <taxon>Bacillati</taxon>
        <taxon>Bacillota</taxon>
        <taxon>Bacilli</taxon>
        <taxon>Bacillales</taxon>
        <taxon>Bacillaceae</taxon>
        <taxon>Halalkalibacter</taxon>
    </lineage>
</organism>
<feature type="binding site" evidence="2">
    <location>
        <position position="90"/>
    </location>
    <ligand>
        <name>prephenate</name>
        <dbReference type="ChEBI" id="CHEBI:29934"/>
    </ligand>
</feature>
<dbReference type="Gene3D" id="3.30.1330.40">
    <property type="entry name" value="RutC-like"/>
    <property type="match status" value="1"/>
</dbReference>
<gene>
    <name evidence="4" type="primary">aroH</name>
    <name evidence="4" type="ORF">BkAM31D_11010</name>
</gene>
<evidence type="ECO:0000313" key="5">
    <source>
        <dbReference type="Proteomes" id="UP000193006"/>
    </source>
</evidence>
<dbReference type="PROSITE" id="PS51167">
    <property type="entry name" value="CHORISMATE_MUT_1"/>
    <property type="match status" value="1"/>
</dbReference>
<feature type="binding site" evidence="2">
    <location>
        <position position="7"/>
    </location>
    <ligand>
        <name>prephenate</name>
        <dbReference type="ChEBI" id="CHEBI:29934"/>
    </ligand>
</feature>
<keyword evidence="2 3" id="KW-0028">Amino-acid biosynthesis</keyword>
<dbReference type="GO" id="GO:0008652">
    <property type="term" value="P:amino acid biosynthetic process"/>
    <property type="evidence" value="ECO:0007669"/>
    <property type="project" value="UniProtKB-UniRule"/>
</dbReference>
<dbReference type="GO" id="GO:0046417">
    <property type="term" value="P:chorismate metabolic process"/>
    <property type="evidence" value="ECO:0007669"/>
    <property type="project" value="TreeGrafter"/>
</dbReference>
<dbReference type="KEGG" id="bkw:BkAM31D_11010"/>
<dbReference type="GO" id="GO:0004106">
    <property type="term" value="F:chorismate mutase activity"/>
    <property type="evidence" value="ECO:0007669"/>
    <property type="project" value="UniProtKB-UniRule"/>
</dbReference>
<dbReference type="SUPFAM" id="SSF55298">
    <property type="entry name" value="YjgF-like"/>
    <property type="match status" value="1"/>
</dbReference>
<dbReference type="Proteomes" id="UP000193006">
    <property type="component" value="Chromosome"/>
</dbReference>
<dbReference type="PANTHER" id="PTHR21164">
    <property type="entry name" value="CHORISMATE MUTASE"/>
    <property type="match status" value="1"/>
</dbReference>
<dbReference type="CDD" id="cd02185">
    <property type="entry name" value="AroH"/>
    <property type="match status" value="1"/>
</dbReference>
<evidence type="ECO:0000256" key="3">
    <source>
        <dbReference type="PROSITE-ProRule" id="PRU00514"/>
    </source>
</evidence>
<feature type="binding site" evidence="2">
    <location>
        <position position="108"/>
    </location>
    <ligand>
        <name>prephenate</name>
        <dbReference type="ChEBI" id="CHEBI:29934"/>
    </ligand>
</feature>
<name>A0A1X9MIB5_9BACI</name>
<keyword evidence="2 3" id="KW-0057">Aromatic amino acid biosynthesis</keyword>
<proteinExistence type="predicted"/>
<accession>A0A1X9MIB5</accession>
<dbReference type="InterPro" id="IPR035959">
    <property type="entry name" value="RutC-like_sf"/>
</dbReference>
<dbReference type="AlphaFoldDB" id="A0A1X9MIB5"/>
<reference evidence="4 5" key="1">
    <citation type="submission" date="2017-04" db="EMBL/GenBank/DDBJ databases">
        <title>Bacillus krulwichiae AM31D Genome sequencing and assembly.</title>
        <authorList>
            <person name="Krulwich T.A."/>
            <person name="Anastor L."/>
            <person name="Ehrlich R."/>
            <person name="Ehrlich G.D."/>
            <person name="Janto B."/>
        </authorList>
    </citation>
    <scope>NUCLEOTIDE SEQUENCE [LARGE SCALE GENOMIC DNA]</scope>
    <source>
        <strain evidence="4 5">AM31D</strain>
    </source>
</reference>
<comment type="catalytic activity">
    <reaction evidence="3">
        <text>chorismate = prephenate</text>
        <dbReference type="Rhea" id="RHEA:13897"/>
        <dbReference type="ChEBI" id="CHEBI:29748"/>
        <dbReference type="ChEBI" id="CHEBI:29934"/>
        <dbReference type="EC" id="5.4.99.5"/>
    </reaction>
</comment>
<evidence type="ECO:0000256" key="2">
    <source>
        <dbReference type="PIRSR" id="PIRSR005965-1"/>
    </source>
</evidence>
<dbReference type="GO" id="GO:0009073">
    <property type="term" value="P:aromatic amino acid family biosynthetic process"/>
    <property type="evidence" value="ECO:0007669"/>
    <property type="project" value="UniProtKB-UniRule"/>
</dbReference>